<dbReference type="PIRSF" id="PIRSF000126">
    <property type="entry name" value="11-beta-HSD1"/>
    <property type="match status" value="1"/>
</dbReference>
<dbReference type="Gene3D" id="3.40.50.720">
    <property type="entry name" value="NAD(P)-binding Rossmann-like Domain"/>
    <property type="match status" value="1"/>
</dbReference>
<dbReference type="FunFam" id="3.40.50.720:FF:000438">
    <property type="entry name" value="Os06g0299100 protein"/>
    <property type="match status" value="1"/>
</dbReference>
<dbReference type="InterPro" id="IPR036291">
    <property type="entry name" value="NAD(P)-bd_dom_sf"/>
</dbReference>
<evidence type="ECO:0000313" key="4">
    <source>
        <dbReference type="EMBL" id="KAG0514031.1"/>
    </source>
</evidence>
<reference evidence="4" key="1">
    <citation type="journal article" date="2019" name="BMC Genomics">
        <title>A new reference genome for Sorghum bicolor reveals high levels of sequence similarity between sweet and grain genotypes: implications for the genetics of sugar metabolism.</title>
        <authorList>
            <person name="Cooper E.A."/>
            <person name="Brenton Z.W."/>
            <person name="Flinn B.S."/>
            <person name="Jenkins J."/>
            <person name="Shu S."/>
            <person name="Flowers D."/>
            <person name="Luo F."/>
            <person name="Wang Y."/>
            <person name="Xia P."/>
            <person name="Barry K."/>
            <person name="Daum C."/>
            <person name="Lipzen A."/>
            <person name="Yoshinaga Y."/>
            <person name="Schmutz J."/>
            <person name="Saski C."/>
            <person name="Vermerris W."/>
            <person name="Kresovich S."/>
        </authorList>
    </citation>
    <scope>NUCLEOTIDE SEQUENCE</scope>
</reference>
<keyword evidence="3" id="KW-0812">Transmembrane</keyword>
<feature type="transmembrane region" description="Helical" evidence="3">
    <location>
        <begin position="6"/>
        <end position="25"/>
    </location>
</feature>
<organism evidence="4 5">
    <name type="scientific">Sorghum bicolor</name>
    <name type="common">Sorghum</name>
    <name type="synonym">Sorghum vulgare</name>
    <dbReference type="NCBI Taxonomy" id="4558"/>
    <lineage>
        <taxon>Eukaryota</taxon>
        <taxon>Viridiplantae</taxon>
        <taxon>Streptophyta</taxon>
        <taxon>Embryophyta</taxon>
        <taxon>Tracheophyta</taxon>
        <taxon>Spermatophyta</taxon>
        <taxon>Magnoliopsida</taxon>
        <taxon>Liliopsida</taxon>
        <taxon>Poales</taxon>
        <taxon>Poaceae</taxon>
        <taxon>PACMAD clade</taxon>
        <taxon>Panicoideae</taxon>
        <taxon>Andropogonodae</taxon>
        <taxon>Andropogoneae</taxon>
        <taxon>Sorghinae</taxon>
        <taxon>Sorghum</taxon>
    </lineage>
</organism>
<dbReference type="OMA" id="WLYFLRP"/>
<dbReference type="KEGG" id="sbi:8072821"/>
<evidence type="ECO:0000256" key="3">
    <source>
        <dbReference type="SAM" id="Phobius"/>
    </source>
</evidence>
<gene>
    <name evidence="4" type="ORF">BDA96_10G154400</name>
</gene>
<dbReference type="Pfam" id="PF00106">
    <property type="entry name" value="adh_short"/>
    <property type="match status" value="1"/>
</dbReference>
<keyword evidence="3" id="KW-1133">Transmembrane helix</keyword>
<evidence type="ECO:0000313" key="5">
    <source>
        <dbReference type="Proteomes" id="UP000807115"/>
    </source>
</evidence>
<dbReference type="AlphaFoldDB" id="A0A921U113"/>
<proteinExistence type="inferred from homology"/>
<protein>
    <recommendedName>
        <fullName evidence="6">B-keto acyl reductase</fullName>
    </recommendedName>
</protein>
<keyword evidence="3" id="KW-0472">Membrane</keyword>
<dbReference type="PRINTS" id="PR00080">
    <property type="entry name" value="SDRFAMILY"/>
</dbReference>
<dbReference type="SUPFAM" id="SSF51735">
    <property type="entry name" value="NAD(P)-binding Rossmann-fold domains"/>
    <property type="match status" value="1"/>
</dbReference>
<accession>A0A921U113</accession>
<evidence type="ECO:0000256" key="2">
    <source>
        <dbReference type="RuleBase" id="RU000363"/>
    </source>
</evidence>
<comment type="caution">
    <text evidence="4">The sequence shown here is derived from an EMBL/GenBank/DDBJ whole genome shotgun (WGS) entry which is preliminary data.</text>
</comment>
<dbReference type="CDD" id="cd05356">
    <property type="entry name" value="17beta-HSD1_like_SDR_c"/>
    <property type="match status" value="1"/>
</dbReference>
<dbReference type="GO" id="GO:0016491">
    <property type="term" value="F:oxidoreductase activity"/>
    <property type="evidence" value="ECO:0007669"/>
    <property type="project" value="UniProtKB-KW"/>
</dbReference>
<evidence type="ECO:0000256" key="1">
    <source>
        <dbReference type="ARBA" id="ARBA00023002"/>
    </source>
</evidence>
<dbReference type="InterPro" id="IPR051019">
    <property type="entry name" value="VLCFA-Steroid_DH"/>
</dbReference>
<keyword evidence="1" id="KW-0560">Oxidoreductase</keyword>
<evidence type="ECO:0008006" key="6">
    <source>
        <dbReference type="Google" id="ProtNLM"/>
    </source>
</evidence>
<sequence>MPAWMWLFLATIGALYVAGNCFRLLRHLALLLRKPKDLRRRYGSWAVITGPTSGLGWSMAMELARAGLNLVLVGRDPAKLQDVSAKIARCHGVQTRTVVFDLSLVSTAEGDDAMRRLRDAIEGLDVGVLVNNAGVNKPGALYLHEVEVEALMRMVRVNLQALTEVTAAVLPGMVRRRRGAVVNIGSGSTLAVPSFPLYSVYAATKRYVAVFSKNLYVEYKSKGIDVQCQVPLYVETNMLSSAAKNALFPLFLVGPDACARAAVRWIGHGHLCVPNLVHQLQWWGAGFVPDVLADTYRLAMHLYQRATFQMLRSCRAPHGNGNGSSSVDKFYY</sequence>
<dbReference type="OrthoDB" id="680872at2759"/>
<dbReference type="InterPro" id="IPR002347">
    <property type="entry name" value="SDR_fam"/>
</dbReference>
<dbReference type="PANTHER" id="PTHR43899">
    <property type="entry name" value="RH59310P"/>
    <property type="match status" value="1"/>
</dbReference>
<dbReference type="EMBL" id="CM027689">
    <property type="protein sequence ID" value="KAG0514031.1"/>
    <property type="molecule type" value="Genomic_DNA"/>
</dbReference>
<dbReference type="PRINTS" id="PR00081">
    <property type="entry name" value="GDHRDH"/>
</dbReference>
<reference evidence="4" key="2">
    <citation type="submission" date="2020-10" db="EMBL/GenBank/DDBJ databases">
        <authorList>
            <person name="Cooper E.A."/>
            <person name="Brenton Z.W."/>
            <person name="Flinn B.S."/>
            <person name="Jenkins J."/>
            <person name="Shu S."/>
            <person name="Flowers D."/>
            <person name="Luo F."/>
            <person name="Wang Y."/>
            <person name="Xia P."/>
            <person name="Barry K."/>
            <person name="Daum C."/>
            <person name="Lipzen A."/>
            <person name="Yoshinaga Y."/>
            <person name="Schmutz J."/>
            <person name="Saski C."/>
            <person name="Vermerris W."/>
            <person name="Kresovich S."/>
        </authorList>
    </citation>
    <scope>NUCLEOTIDE SEQUENCE</scope>
</reference>
<comment type="similarity">
    <text evidence="2">Belongs to the short-chain dehydrogenases/reductases (SDR) family.</text>
</comment>
<name>A0A921U113_SORBI</name>
<dbReference type="Gramene" id="EER88281">
    <property type="protein sequence ID" value="EER88281"/>
    <property type="gene ID" value="SORBI_3010G124500"/>
</dbReference>
<dbReference type="PANTHER" id="PTHR43899:SF38">
    <property type="entry name" value="OS06G0300200 PROTEIN"/>
    <property type="match status" value="1"/>
</dbReference>
<dbReference type="Proteomes" id="UP000807115">
    <property type="component" value="Chromosome 10"/>
</dbReference>